<dbReference type="InterPro" id="IPR011991">
    <property type="entry name" value="ArsR-like_HTH"/>
</dbReference>
<dbReference type="CDD" id="cd00090">
    <property type="entry name" value="HTH_ARSR"/>
    <property type="match status" value="1"/>
</dbReference>
<evidence type="ECO:0000313" key="1">
    <source>
        <dbReference type="EMBL" id="TDD49079.1"/>
    </source>
</evidence>
<dbReference type="SUPFAM" id="SSF46785">
    <property type="entry name" value="Winged helix' DNA-binding domain"/>
    <property type="match status" value="1"/>
</dbReference>
<organism evidence="1 2">
    <name type="scientific">Kribbella antibiotica</name>
    <dbReference type="NCBI Taxonomy" id="190195"/>
    <lineage>
        <taxon>Bacteria</taxon>
        <taxon>Bacillati</taxon>
        <taxon>Actinomycetota</taxon>
        <taxon>Actinomycetes</taxon>
        <taxon>Propionibacteriales</taxon>
        <taxon>Kribbellaceae</taxon>
        <taxon>Kribbella</taxon>
    </lineage>
</organism>
<dbReference type="InterPro" id="IPR036390">
    <property type="entry name" value="WH_DNA-bd_sf"/>
</dbReference>
<dbReference type="Gene3D" id="1.10.10.10">
    <property type="entry name" value="Winged helix-like DNA-binding domain superfamily/Winged helix DNA-binding domain"/>
    <property type="match status" value="1"/>
</dbReference>
<keyword evidence="2" id="KW-1185">Reference proteome</keyword>
<dbReference type="EMBL" id="SMKX01000134">
    <property type="protein sequence ID" value="TDD49079.1"/>
    <property type="molecule type" value="Genomic_DNA"/>
</dbReference>
<name>A0A4R4YXE7_9ACTN</name>
<proteinExistence type="predicted"/>
<protein>
    <submittedName>
        <fullName evidence="1">ArsR family transcriptional regulator</fullName>
    </submittedName>
</protein>
<comment type="caution">
    <text evidence="1">The sequence shown here is derived from an EMBL/GenBank/DDBJ whole genome shotgun (WGS) entry which is preliminary data.</text>
</comment>
<accession>A0A4R4YXE7</accession>
<evidence type="ECO:0000313" key="2">
    <source>
        <dbReference type="Proteomes" id="UP000295124"/>
    </source>
</evidence>
<dbReference type="Proteomes" id="UP000295124">
    <property type="component" value="Unassembled WGS sequence"/>
</dbReference>
<reference evidence="1 2" key="1">
    <citation type="submission" date="2019-03" db="EMBL/GenBank/DDBJ databases">
        <title>Draft genome sequences of novel Actinobacteria.</title>
        <authorList>
            <person name="Sahin N."/>
            <person name="Ay H."/>
            <person name="Saygin H."/>
        </authorList>
    </citation>
    <scope>NUCLEOTIDE SEQUENCE [LARGE SCALE GENOMIC DNA]</scope>
    <source>
        <strain evidence="1 2">JCM 13523</strain>
    </source>
</reference>
<dbReference type="InterPro" id="IPR036388">
    <property type="entry name" value="WH-like_DNA-bd_sf"/>
</dbReference>
<gene>
    <name evidence="1" type="ORF">E1263_32550</name>
</gene>
<sequence length="198" mass="22131">MKVSPSALLPILRSGTVGELLARFYLDPDRRYTLTELAKELDVSLPTIAREVDRMRESGLLTEERVGRARVVWANRRSVLYEPLSLLVALTYGPRPVLEQLLSDVAGVDSGLIYGSWAARYQGEPGAEPNDVDVLVIGAPDPDQLFDIADEARRRLRREVSIRSVKPSVWTDADPRDPFLKHVKSRPMVELDLKGDAV</sequence>
<dbReference type="OrthoDB" id="3526885at2"/>
<dbReference type="AlphaFoldDB" id="A0A4R4YXE7"/>